<sequence>MPRELTPAIHLDILPGHVALVTIVRPEARNAVNGDVARGLEAAIDATEADDDIWCVILTGTGSEAFCAGADLKAISAGRGNELRTDRGGFAGFVHAPKRKPWIAAVNGPALAGGCEIALACDLIVAATGTRFGVPEVKRGLIASAGGLYRLPRALPPAIAREAILTGEPITAEQAHAFGMVNALCEPAKLIEAAQAMAARITVNAPVAVRESLAVARAAFDKTDPELRQMSEDGQARNMQSEDFKEGPLAFIEKRAPRWVGR</sequence>
<dbReference type="Proteomes" id="UP001365405">
    <property type="component" value="Unassembled WGS sequence"/>
</dbReference>
<evidence type="ECO:0000256" key="4">
    <source>
        <dbReference type="RuleBase" id="RU003707"/>
    </source>
</evidence>
<dbReference type="RefSeq" id="WP_341409073.1">
    <property type="nucleotide sequence ID" value="NZ_JBBUTH010000001.1"/>
</dbReference>
<dbReference type="PROSITE" id="PS00166">
    <property type="entry name" value="ENOYL_COA_HYDRATASE"/>
    <property type="match status" value="1"/>
</dbReference>
<proteinExistence type="inferred from homology"/>
<comment type="caution">
    <text evidence="5">The sequence shown here is derived from an EMBL/GenBank/DDBJ whole genome shotgun (WGS) entry which is preliminary data.</text>
</comment>
<organism evidence="5 6">
    <name type="scientific">Pseudaquabacterium inlustre</name>
    <dbReference type="NCBI Taxonomy" id="2984192"/>
    <lineage>
        <taxon>Bacteria</taxon>
        <taxon>Pseudomonadati</taxon>
        <taxon>Pseudomonadota</taxon>
        <taxon>Betaproteobacteria</taxon>
        <taxon>Burkholderiales</taxon>
        <taxon>Sphaerotilaceae</taxon>
        <taxon>Pseudaquabacterium</taxon>
    </lineage>
</organism>
<keyword evidence="6" id="KW-1185">Reference proteome</keyword>
<protein>
    <submittedName>
        <fullName evidence="5">Enoyl-CoA hydratase-related protein</fullName>
    </submittedName>
</protein>
<comment type="similarity">
    <text evidence="1 4">Belongs to the enoyl-CoA hydratase/isomerase family.</text>
</comment>
<keyword evidence="3" id="KW-0456">Lyase</keyword>
<keyword evidence="2" id="KW-0443">Lipid metabolism</keyword>
<gene>
    <name evidence="5" type="ORF">AACH10_04060</name>
</gene>
<dbReference type="PANTHER" id="PTHR11941">
    <property type="entry name" value="ENOYL-COA HYDRATASE-RELATED"/>
    <property type="match status" value="1"/>
</dbReference>
<name>A0ABU9CBZ7_9BURK</name>
<evidence type="ECO:0000313" key="6">
    <source>
        <dbReference type="Proteomes" id="UP001365405"/>
    </source>
</evidence>
<evidence type="ECO:0000256" key="1">
    <source>
        <dbReference type="ARBA" id="ARBA00005254"/>
    </source>
</evidence>
<dbReference type="Pfam" id="PF00378">
    <property type="entry name" value="ECH_1"/>
    <property type="match status" value="1"/>
</dbReference>
<evidence type="ECO:0000256" key="2">
    <source>
        <dbReference type="ARBA" id="ARBA00023098"/>
    </source>
</evidence>
<reference evidence="5 6" key="1">
    <citation type="submission" date="2024-04" db="EMBL/GenBank/DDBJ databases">
        <title>Novel species of the genus Ideonella isolated from streams.</title>
        <authorList>
            <person name="Lu H."/>
        </authorList>
    </citation>
    <scope>NUCLEOTIDE SEQUENCE [LARGE SCALE GENOMIC DNA]</scope>
    <source>
        <strain evidence="5 6">DXS22W</strain>
    </source>
</reference>
<dbReference type="EMBL" id="JBBUTH010000001">
    <property type="protein sequence ID" value="MEK8049407.1"/>
    <property type="molecule type" value="Genomic_DNA"/>
</dbReference>
<dbReference type="InterPro" id="IPR001753">
    <property type="entry name" value="Enoyl-CoA_hydra/iso"/>
</dbReference>
<dbReference type="SUPFAM" id="SSF52096">
    <property type="entry name" value="ClpP/crotonase"/>
    <property type="match status" value="1"/>
</dbReference>
<dbReference type="Gene3D" id="1.10.12.10">
    <property type="entry name" value="Lyase 2-enoyl-coa Hydratase, Chain A, domain 2"/>
    <property type="match status" value="1"/>
</dbReference>
<dbReference type="PANTHER" id="PTHR11941:SF169">
    <property type="entry name" value="(7AS)-7A-METHYL-1,5-DIOXO-2,3,5,6,7,7A-HEXAHYDRO-1H-INDENE-CARBOXYL-COA HYDROLASE"/>
    <property type="match status" value="1"/>
</dbReference>
<dbReference type="Gene3D" id="3.90.226.10">
    <property type="entry name" value="2-enoyl-CoA Hydratase, Chain A, domain 1"/>
    <property type="match status" value="1"/>
</dbReference>
<evidence type="ECO:0000256" key="3">
    <source>
        <dbReference type="ARBA" id="ARBA00023239"/>
    </source>
</evidence>
<dbReference type="InterPro" id="IPR014748">
    <property type="entry name" value="Enoyl-CoA_hydra_C"/>
</dbReference>
<dbReference type="InterPro" id="IPR029045">
    <property type="entry name" value="ClpP/crotonase-like_dom_sf"/>
</dbReference>
<dbReference type="CDD" id="cd06558">
    <property type="entry name" value="crotonase-like"/>
    <property type="match status" value="1"/>
</dbReference>
<accession>A0ABU9CBZ7</accession>
<dbReference type="InterPro" id="IPR018376">
    <property type="entry name" value="Enoyl-CoA_hyd/isom_CS"/>
</dbReference>
<evidence type="ECO:0000313" key="5">
    <source>
        <dbReference type="EMBL" id="MEK8049407.1"/>
    </source>
</evidence>